<feature type="transmembrane region" description="Helical" evidence="6">
    <location>
        <begin position="27"/>
        <end position="51"/>
    </location>
</feature>
<feature type="transmembrane region" description="Helical" evidence="6">
    <location>
        <begin position="167"/>
        <end position="190"/>
    </location>
</feature>
<feature type="transmembrane region" description="Helical" evidence="6">
    <location>
        <begin position="57"/>
        <end position="78"/>
    </location>
</feature>
<dbReference type="AlphaFoldDB" id="A0A1H3PHC7"/>
<feature type="transmembrane region" description="Helical" evidence="6">
    <location>
        <begin position="344"/>
        <end position="368"/>
    </location>
</feature>
<keyword evidence="4 6" id="KW-1133">Transmembrane helix</keyword>
<dbReference type="PIRSF" id="PIRSF006060">
    <property type="entry name" value="AA_transporter"/>
    <property type="match status" value="1"/>
</dbReference>
<evidence type="ECO:0000313" key="8">
    <source>
        <dbReference type="Proteomes" id="UP000242415"/>
    </source>
</evidence>
<feature type="transmembrane region" description="Helical" evidence="6">
    <location>
        <begin position="99"/>
        <end position="119"/>
    </location>
</feature>
<dbReference type="RefSeq" id="WP_091556681.1">
    <property type="nucleotide sequence ID" value="NZ_FNPH01000004.1"/>
</dbReference>
<keyword evidence="8" id="KW-1185">Reference proteome</keyword>
<accession>A0A1H3PHC7</accession>
<gene>
    <name evidence="7" type="ORF">SAMN05444365_104495</name>
</gene>
<dbReference type="Pfam" id="PF13520">
    <property type="entry name" value="AA_permease_2"/>
    <property type="match status" value="1"/>
</dbReference>
<proteinExistence type="predicted"/>
<keyword evidence="5 6" id="KW-0472">Membrane</keyword>
<sequence>MSAPAPNPRAGAVSAVLASNRLGIPSVVFFVMAAAAPLTVVAGGATTGYAVTGIVGIPVSYLAVAVILALFAVGYVAMSRHVVNAGAFYTYVSHGLGRPAGVSAAFVALLAYNAMQIGLYGGFGAVLADYLAGRLGWAVPWWACALLGWAVVGTLGVLRVDLNGRVLAVMLILEIAVAVVFDLVMVAHPAGRVVDFATLAPAHIFAAGIGAALVTAITGFVGFEATVVFSEETKDPKRTIARATYIAVAVTGLLYALSSWAMSVATGPDRIVEAARADGTELMFTLVAPHVGPTLVDVGHLLFITSLFAALLAFHNTVARYLFALGRERVVPAALGRTNPRTGAPLFGSLTQSLLALGVLLGYAVAGLDPILHLFFWVTVTGGLGVLILMAGTSAAVVGFFARDPHEEPAWRRALAPALATLALVTVLVVTIREFAVLLGVAPTSPLRWLFPASYGVAALLGLGWALLLRAARPRVYAAIGWGAASATVPPPPTVPAAARPASHARV</sequence>
<evidence type="ECO:0000256" key="3">
    <source>
        <dbReference type="ARBA" id="ARBA00022692"/>
    </source>
</evidence>
<dbReference type="EMBL" id="FNPH01000004">
    <property type="protein sequence ID" value="SDY99819.1"/>
    <property type="molecule type" value="Genomic_DNA"/>
</dbReference>
<dbReference type="InterPro" id="IPR002293">
    <property type="entry name" value="AA/rel_permease1"/>
</dbReference>
<evidence type="ECO:0000256" key="2">
    <source>
        <dbReference type="ARBA" id="ARBA00022475"/>
    </source>
</evidence>
<evidence type="ECO:0000256" key="6">
    <source>
        <dbReference type="SAM" id="Phobius"/>
    </source>
</evidence>
<dbReference type="PANTHER" id="PTHR42770">
    <property type="entry name" value="AMINO ACID TRANSPORTER-RELATED"/>
    <property type="match status" value="1"/>
</dbReference>
<reference evidence="8" key="1">
    <citation type="submission" date="2016-10" db="EMBL/GenBank/DDBJ databases">
        <authorList>
            <person name="Varghese N."/>
            <person name="Submissions S."/>
        </authorList>
    </citation>
    <scope>NUCLEOTIDE SEQUENCE [LARGE SCALE GENOMIC DNA]</scope>
    <source>
        <strain evidence="8">DSM 45245</strain>
    </source>
</reference>
<dbReference type="STRING" id="405436.SAMN05444365_104495"/>
<dbReference type="PANTHER" id="PTHR42770:SF16">
    <property type="entry name" value="AMINO ACID PERMEASE"/>
    <property type="match status" value="1"/>
</dbReference>
<dbReference type="GO" id="GO:0022857">
    <property type="term" value="F:transmembrane transporter activity"/>
    <property type="evidence" value="ECO:0007669"/>
    <property type="project" value="InterPro"/>
</dbReference>
<feature type="transmembrane region" description="Helical" evidence="6">
    <location>
        <begin position="449"/>
        <end position="469"/>
    </location>
</feature>
<dbReference type="InterPro" id="IPR050367">
    <property type="entry name" value="APC_superfamily"/>
</dbReference>
<dbReference type="OrthoDB" id="137613at2"/>
<feature type="transmembrane region" description="Helical" evidence="6">
    <location>
        <begin position="243"/>
        <end position="262"/>
    </location>
</feature>
<dbReference type="Proteomes" id="UP000242415">
    <property type="component" value="Unassembled WGS sequence"/>
</dbReference>
<keyword evidence="2" id="KW-1003">Cell membrane</keyword>
<feature type="transmembrane region" description="Helical" evidence="6">
    <location>
        <begin position="202"/>
        <end position="223"/>
    </location>
</feature>
<name>A0A1H3PHC7_9ACTN</name>
<feature type="transmembrane region" description="Helical" evidence="6">
    <location>
        <begin position="374"/>
        <end position="402"/>
    </location>
</feature>
<feature type="transmembrane region" description="Helical" evidence="6">
    <location>
        <begin position="414"/>
        <end position="437"/>
    </location>
</feature>
<evidence type="ECO:0000256" key="4">
    <source>
        <dbReference type="ARBA" id="ARBA00022989"/>
    </source>
</evidence>
<keyword evidence="3 6" id="KW-0812">Transmembrane</keyword>
<evidence type="ECO:0000256" key="5">
    <source>
        <dbReference type="ARBA" id="ARBA00023136"/>
    </source>
</evidence>
<dbReference type="Gene3D" id="1.20.1740.10">
    <property type="entry name" value="Amino acid/polyamine transporter I"/>
    <property type="match status" value="1"/>
</dbReference>
<dbReference type="GO" id="GO:0005886">
    <property type="term" value="C:plasma membrane"/>
    <property type="evidence" value="ECO:0007669"/>
    <property type="project" value="UniProtKB-SubCell"/>
</dbReference>
<organism evidence="7 8">
    <name type="scientific">Micromonospora pattaloongensis</name>
    <dbReference type="NCBI Taxonomy" id="405436"/>
    <lineage>
        <taxon>Bacteria</taxon>
        <taxon>Bacillati</taxon>
        <taxon>Actinomycetota</taxon>
        <taxon>Actinomycetes</taxon>
        <taxon>Micromonosporales</taxon>
        <taxon>Micromonosporaceae</taxon>
        <taxon>Micromonospora</taxon>
    </lineage>
</organism>
<evidence type="ECO:0000256" key="1">
    <source>
        <dbReference type="ARBA" id="ARBA00004651"/>
    </source>
</evidence>
<comment type="subcellular location">
    <subcellularLocation>
        <location evidence="1">Cell membrane</location>
        <topology evidence="1">Multi-pass membrane protein</topology>
    </subcellularLocation>
</comment>
<evidence type="ECO:0000313" key="7">
    <source>
        <dbReference type="EMBL" id="SDY99819.1"/>
    </source>
</evidence>
<protein>
    <submittedName>
        <fullName evidence="7">Amino acid transporter</fullName>
    </submittedName>
</protein>
<feature type="transmembrane region" description="Helical" evidence="6">
    <location>
        <begin position="139"/>
        <end position="160"/>
    </location>
</feature>
<feature type="transmembrane region" description="Helical" evidence="6">
    <location>
        <begin position="301"/>
        <end position="323"/>
    </location>
</feature>